<dbReference type="OrthoDB" id="5413868at2"/>
<proteinExistence type="predicted"/>
<name>I2PYS2_9BACT</name>
<dbReference type="EMBL" id="JH600068">
    <property type="protein sequence ID" value="EIG52678.1"/>
    <property type="molecule type" value="Genomic_DNA"/>
</dbReference>
<dbReference type="HOGENOM" id="CLU_727097_0_0_7"/>
<sequence>MPDSSHAPAPAGLPGPAGPEEARCVEIDLSRVDPAVTEEDEAAFARINDVTLTPQQAERIANPVRTYPRQEYVLAAHWHPEHVPMELLKERIAKLYPNRIDELIIPTQHNMLLEYDGCQGVEVDCYSSGFNRKVQLLLHFKGLDWDRAEVLASMLRHTHRYRASQLFEYLDALAEPAGEARRQLAAGRSNAEEELVAFVRIQAAKIKALILAHEATLPEDTYKNKLVRNFLDTLRPRFGDRLVNKAQVYARAVKELVKEAFSLSYFYRATEVIEEARSLGAGIVIPHPEQFWPILLADYDVDGIEVWNPQSQQYTEFLINVVNRRNRMGWHGERPILIFMGDDCHMSEKTRDPAEQDPEKAAREIGLQPAWHDFAIRKSLIINGVSRRKIIAEYRSRLG</sequence>
<evidence type="ECO:0000256" key="1">
    <source>
        <dbReference type="SAM" id="MobiDB-lite"/>
    </source>
</evidence>
<dbReference type="InterPro" id="IPR016195">
    <property type="entry name" value="Pol/histidinol_Pase-like"/>
</dbReference>
<dbReference type="SUPFAM" id="SSF89550">
    <property type="entry name" value="PHP domain-like"/>
    <property type="match status" value="1"/>
</dbReference>
<protein>
    <submittedName>
        <fullName evidence="2">Uncharacterized protein</fullName>
    </submittedName>
</protein>
<dbReference type="Gene3D" id="3.20.20.140">
    <property type="entry name" value="Metal-dependent hydrolases"/>
    <property type="match status" value="1"/>
</dbReference>
<evidence type="ECO:0000313" key="2">
    <source>
        <dbReference type="EMBL" id="EIG52678.1"/>
    </source>
</evidence>
<dbReference type="STRING" id="596152.DesU5LDRAFT_0977"/>
<dbReference type="AlphaFoldDB" id="I2PYS2"/>
<reference evidence="2" key="1">
    <citation type="submission" date="2011-11" db="EMBL/GenBank/DDBJ databases">
        <title>Improved High-Quality Draft sequence of Desulfovibrio sp. U5L.</title>
        <authorList>
            <consortium name="US DOE Joint Genome Institute"/>
            <person name="Lucas S."/>
            <person name="Han J."/>
            <person name="Lapidus A."/>
            <person name="Cheng J.-F."/>
            <person name="Goodwin L."/>
            <person name="Pitluck S."/>
            <person name="Peters L."/>
            <person name="Ovchinnikova G."/>
            <person name="Held B."/>
            <person name="Detter J.C."/>
            <person name="Han C."/>
            <person name="Tapia R."/>
            <person name="Land M."/>
            <person name="Hauser L."/>
            <person name="Kyrpides N."/>
            <person name="Ivanova N."/>
            <person name="Pagani I."/>
            <person name="Gabster J."/>
            <person name="Walker C."/>
            <person name="Stolyar S."/>
            <person name="Stahl D."/>
            <person name="Arkin A."/>
            <person name="Dehal P."/>
            <person name="Hazen T."/>
            <person name="Woyke T."/>
        </authorList>
    </citation>
    <scope>NUCLEOTIDE SEQUENCE [LARGE SCALE GENOMIC DNA]</scope>
    <source>
        <strain evidence="2">U5L</strain>
    </source>
</reference>
<dbReference type="eggNOG" id="COG0613">
    <property type="taxonomic scope" value="Bacteria"/>
</dbReference>
<accession>I2PYS2</accession>
<feature type="region of interest" description="Disordered" evidence="1">
    <location>
        <begin position="1"/>
        <end position="20"/>
    </location>
</feature>
<organism evidence="2">
    <name type="scientific">Desulfovibrio sp. U5L</name>
    <dbReference type="NCBI Taxonomy" id="596152"/>
    <lineage>
        <taxon>Bacteria</taxon>
        <taxon>Pseudomonadati</taxon>
        <taxon>Thermodesulfobacteriota</taxon>
        <taxon>Desulfovibrionia</taxon>
        <taxon>Desulfovibrionales</taxon>
        <taxon>Desulfovibrionaceae</taxon>
        <taxon>Desulfovibrio</taxon>
    </lineage>
</organism>
<gene>
    <name evidence="2" type="ORF">DesU5LDRAFT_0977</name>
</gene>